<name>A0ABV7QUD0_9PSEU</name>
<dbReference type="Proteomes" id="UP001595764">
    <property type="component" value="Unassembled WGS sequence"/>
</dbReference>
<organism evidence="1 2">
    <name type="scientific">Amycolatopsis halotolerans</name>
    <dbReference type="NCBI Taxonomy" id="330083"/>
    <lineage>
        <taxon>Bacteria</taxon>
        <taxon>Bacillati</taxon>
        <taxon>Actinomycetota</taxon>
        <taxon>Actinomycetes</taxon>
        <taxon>Pseudonocardiales</taxon>
        <taxon>Pseudonocardiaceae</taxon>
        <taxon>Amycolatopsis</taxon>
    </lineage>
</organism>
<keyword evidence="2" id="KW-1185">Reference proteome</keyword>
<protein>
    <submittedName>
        <fullName evidence="1">Uncharacterized protein</fullName>
    </submittedName>
</protein>
<accession>A0ABV7QUD0</accession>
<evidence type="ECO:0000313" key="2">
    <source>
        <dbReference type="Proteomes" id="UP001595764"/>
    </source>
</evidence>
<gene>
    <name evidence="1" type="ORF">ACFORO_42690</name>
</gene>
<comment type="caution">
    <text evidence="1">The sequence shown here is derived from an EMBL/GenBank/DDBJ whole genome shotgun (WGS) entry which is preliminary data.</text>
</comment>
<proteinExistence type="predicted"/>
<dbReference type="EMBL" id="JBHRWI010000070">
    <property type="protein sequence ID" value="MFC3516931.1"/>
    <property type="molecule type" value="Genomic_DNA"/>
</dbReference>
<reference evidence="2" key="1">
    <citation type="journal article" date="2019" name="Int. J. Syst. Evol. Microbiol.">
        <title>The Global Catalogue of Microorganisms (GCM) 10K type strain sequencing project: providing services to taxonomists for standard genome sequencing and annotation.</title>
        <authorList>
            <consortium name="The Broad Institute Genomics Platform"/>
            <consortium name="The Broad Institute Genome Sequencing Center for Infectious Disease"/>
            <person name="Wu L."/>
            <person name="Ma J."/>
        </authorList>
    </citation>
    <scope>NUCLEOTIDE SEQUENCE [LARGE SCALE GENOMIC DNA]</scope>
    <source>
        <strain evidence="2">CGMCC 4.7682</strain>
    </source>
</reference>
<evidence type="ECO:0000313" key="1">
    <source>
        <dbReference type="EMBL" id="MFC3516931.1"/>
    </source>
</evidence>
<dbReference type="RefSeq" id="WP_377896761.1">
    <property type="nucleotide sequence ID" value="NZ_JBHRWI010000070.1"/>
</dbReference>
<sequence length="76" mass="8108">MTSSYIGATPPGLRGDADRMVAALINAGWTPPQSAGEVDQVATALQERDREHSGVEEPRDFYEDMAAVAIAAVRGY</sequence>